<evidence type="ECO:0000256" key="1">
    <source>
        <dbReference type="SAM" id="Phobius"/>
    </source>
</evidence>
<evidence type="ECO:0000313" key="3">
    <source>
        <dbReference type="Proteomes" id="UP001186944"/>
    </source>
</evidence>
<name>A0AA88YQW8_PINIB</name>
<sequence length="160" mass="17152">MWVVVKVQTSTNNSTGSSALVRVDTMVPKLNMVILRHSVSVSSLETQRSESIIYVVNDETADNIDGIEGTKSFMSQDTLLSILRESSDGTPSSVLTTANFATFPVTSVHAATGESSSESDTSWPQTTVGIAVLSTIGASILLLAIILVTYFLCTRGRQYK</sequence>
<dbReference type="Proteomes" id="UP001186944">
    <property type="component" value="Unassembled WGS sequence"/>
</dbReference>
<keyword evidence="1" id="KW-0472">Membrane</keyword>
<feature type="transmembrane region" description="Helical" evidence="1">
    <location>
        <begin position="128"/>
        <end position="153"/>
    </location>
</feature>
<gene>
    <name evidence="2" type="ORF">FSP39_011842</name>
</gene>
<dbReference type="AlphaFoldDB" id="A0AA88YQW8"/>
<keyword evidence="1" id="KW-0812">Transmembrane</keyword>
<keyword evidence="3" id="KW-1185">Reference proteome</keyword>
<comment type="caution">
    <text evidence="2">The sequence shown here is derived from an EMBL/GenBank/DDBJ whole genome shotgun (WGS) entry which is preliminary data.</text>
</comment>
<reference evidence="2" key="1">
    <citation type="submission" date="2019-08" db="EMBL/GenBank/DDBJ databases">
        <title>The improved chromosome-level genome for the pearl oyster Pinctada fucata martensii using PacBio sequencing and Hi-C.</title>
        <authorList>
            <person name="Zheng Z."/>
        </authorList>
    </citation>
    <scope>NUCLEOTIDE SEQUENCE</scope>
    <source>
        <strain evidence="2">ZZ-2019</strain>
        <tissue evidence="2">Adductor muscle</tissue>
    </source>
</reference>
<accession>A0AA88YQW8</accession>
<organism evidence="2 3">
    <name type="scientific">Pinctada imbricata</name>
    <name type="common">Atlantic pearl-oyster</name>
    <name type="synonym">Pinctada martensii</name>
    <dbReference type="NCBI Taxonomy" id="66713"/>
    <lineage>
        <taxon>Eukaryota</taxon>
        <taxon>Metazoa</taxon>
        <taxon>Spiralia</taxon>
        <taxon>Lophotrochozoa</taxon>
        <taxon>Mollusca</taxon>
        <taxon>Bivalvia</taxon>
        <taxon>Autobranchia</taxon>
        <taxon>Pteriomorphia</taxon>
        <taxon>Pterioida</taxon>
        <taxon>Pterioidea</taxon>
        <taxon>Pteriidae</taxon>
        <taxon>Pinctada</taxon>
    </lineage>
</organism>
<dbReference type="EMBL" id="VSWD01000005">
    <property type="protein sequence ID" value="KAK3102501.1"/>
    <property type="molecule type" value="Genomic_DNA"/>
</dbReference>
<proteinExistence type="predicted"/>
<evidence type="ECO:0000313" key="2">
    <source>
        <dbReference type="EMBL" id="KAK3102501.1"/>
    </source>
</evidence>
<keyword evidence="1" id="KW-1133">Transmembrane helix</keyword>
<protein>
    <submittedName>
        <fullName evidence="2">Uncharacterized protein</fullName>
    </submittedName>
</protein>